<dbReference type="Proteomes" id="UP000196655">
    <property type="component" value="Unassembled WGS sequence"/>
</dbReference>
<dbReference type="GO" id="GO:0005829">
    <property type="term" value="C:cytosol"/>
    <property type="evidence" value="ECO:0007669"/>
    <property type="project" value="TreeGrafter"/>
</dbReference>
<evidence type="ECO:0000259" key="3">
    <source>
        <dbReference type="Pfam" id="PF17678"/>
    </source>
</evidence>
<evidence type="ECO:0000313" key="4">
    <source>
        <dbReference type="EMBL" id="OWJ68972.1"/>
    </source>
</evidence>
<dbReference type="Pfam" id="PF07971">
    <property type="entry name" value="Glyco_hydro_92"/>
    <property type="match status" value="1"/>
</dbReference>
<dbReference type="InterPro" id="IPR005887">
    <property type="entry name" value="GH92_a_mannosidase_put"/>
</dbReference>
<evidence type="ECO:0000313" key="5">
    <source>
        <dbReference type="Proteomes" id="UP000196655"/>
    </source>
</evidence>
<comment type="caution">
    <text evidence="4">The sequence shown here is derived from an EMBL/GenBank/DDBJ whole genome shotgun (WGS) entry which is preliminary data.</text>
</comment>
<reference evidence="5" key="1">
    <citation type="submission" date="2017-05" db="EMBL/GenBank/DDBJ databases">
        <authorList>
            <person name="Macchi M."/>
            <person name="Festa S."/>
            <person name="Coppotelli B.M."/>
            <person name="Morelli I.S."/>
        </authorList>
    </citation>
    <scope>NUCLEOTIDE SEQUENCE [LARGE SCALE GENOMIC DNA]</scope>
    <source>
        <strain evidence="5">I</strain>
    </source>
</reference>
<feature type="domain" description="Glycosyl hydrolase family 92" evidence="2">
    <location>
        <begin position="236"/>
        <end position="746"/>
    </location>
</feature>
<keyword evidence="5" id="KW-1185">Reference proteome</keyword>
<dbReference type="GO" id="GO:0000224">
    <property type="term" value="F:peptide-N4-(N-acetyl-beta-glucosaminyl)asparagine amidase activity"/>
    <property type="evidence" value="ECO:0007669"/>
    <property type="project" value="TreeGrafter"/>
</dbReference>
<dbReference type="InterPro" id="IPR041371">
    <property type="entry name" value="GH92_N"/>
</dbReference>
<organism evidence="4 5">
    <name type="scientific">Inquilinus limosus</name>
    <dbReference type="NCBI Taxonomy" id="171674"/>
    <lineage>
        <taxon>Bacteria</taxon>
        <taxon>Pseudomonadati</taxon>
        <taxon>Pseudomonadota</taxon>
        <taxon>Alphaproteobacteria</taxon>
        <taxon>Rhodospirillales</taxon>
        <taxon>Rhodospirillaceae</taxon>
        <taxon>Inquilinus</taxon>
    </lineage>
</organism>
<dbReference type="InterPro" id="IPR012939">
    <property type="entry name" value="Glyco_hydro_92"/>
</dbReference>
<evidence type="ECO:0000259" key="2">
    <source>
        <dbReference type="Pfam" id="PF07971"/>
    </source>
</evidence>
<dbReference type="PANTHER" id="PTHR12143:SF39">
    <property type="entry name" value="SECRETED PROTEIN"/>
    <property type="match status" value="1"/>
</dbReference>
<dbReference type="GO" id="GO:0006516">
    <property type="term" value="P:glycoprotein catabolic process"/>
    <property type="evidence" value="ECO:0007669"/>
    <property type="project" value="TreeGrafter"/>
</dbReference>
<accession>A0A211ZUJ9</accession>
<dbReference type="InterPro" id="IPR050883">
    <property type="entry name" value="PNGase"/>
</dbReference>
<dbReference type="NCBIfam" id="TIGR01180">
    <property type="entry name" value="aman2_put"/>
    <property type="match status" value="1"/>
</dbReference>
<dbReference type="Gene3D" id="3.30.2080.10">
    <property type="entry name" value="GH92 mannosidase domain"/>
    <property type="match status" value="1"/>
</dbReference>
<dbReference type="AlphaFoldDB" id="A0A211ZUJ9"/>
<evidence type="ECO:0000256" key="1">
    <source>
        <dbReference type="SAM" id="MobiDB-lite"/>
    </source>
</evidence>
<dbReference type="GO" id="GO:0005975">
    <property type="term" value="P:carbohydrate metabolic process"/>
    <property type="evidence" value="ECO:0007669"/>
    <property type="project" value="InterPro"/>
</dbReference>
<feature type="domain" description="Glycosyl hydrolase family 92 N-terminal" evidence="3">
    <location>
        <begin position="6"/>
        <end position="230"/>
    </location>
</feature>
<feature type="region of interest" description="Disordered" evidence="1">
    <location>
        <begin position="752"/>
        <end position="777"/>
    </location>
</feature>
<name>A0A211ZUJ9_9PROT</name>
<proteinExistence type="predicted"/>
<dbReference type="Pfam" id="PF17678">
    <property type="entry name" value="Glyco_hydro_92N"/>
    <property type="match status" value="1"/>
</dbReference>
<dbReference type="EMBL" id="NHON01000002">
    <property type="protein sequence ID" value="OWJ68972.1"/>
    <property type="molecule type" value="Genomic_DNA"/>
</dbReference>
<dbReference type="Gene3D" id="1.20.1050.60">
    <property type="entry name" value="alpha-1,2-mannosidase"/>
    <property type="match status" value="1"/>
</dbReference>
<dbReference type="InterPro" id="IPR014718">
    <property type="entry name" value="GH-type_carb-bd"/>
</dbReference>
<sequence>MPLTGYVNAFIGTRISETGSGHSGNNNPGAQTPFGMVSFGPDTPGSRSGWGYGSGGYYYDDTAIDFFSMTHLNGPGCRGQSMVAIRPWGDADRLTFKHADESASPGYYRVAMSNQTAIELTATTRTGLARITYGAGATPVLVIDARKSNTNKSGLPAAMVSIALDKTGAVSGKTLEGPFCGGTWRQPVYFYARFDTKLLDAGTSVKDGVATLAFDLSGGDRSVRLRVGISSVSVENAKLNLEAENAGYGFDDVKAYAGREWNRRLNTIQIDVARPEALAALPDDQKALALTDLTKFYTALYRTMGGPTAYSDVNGAFRSMAQKKLNQPTSEVPDRATANTARYPFTVDGKTARYGTQYSGFSMWDTYRSLTQLQAWVFPRETSEAMQSLVVWARQCGAFPHWVDGSEDTTPMNGDHAPNVIAAAYLFGARAFDIEGARSLMRRSAFSTASACNDKASLMGGSLADYLRLGYIPAPDWTSTTLEAVTTDNSIAAFLAALPTAAADKAEIDALRLRAQNWKTIYDPTTRTLRGKTADGSWTTGTFHESTEPNYFWSFAQDWTALIAAYGGKSAAITRLNALFSLTTGQPETGPEPSGQALNGGESSSRYYIGNEMSFGTPWAYNWAGSPKSAQYILPIIMRKTFSTNAGGLPGNDDFGATSGWYVWATLGLYPVIPAAPGMAMSTPQFSGITVWLGNGKALRIETDRQAMLEKAPYITSVKLNGTAYGGSWLPLAKVADGGTLSYVLSGTPTDWGSDPALTPPSGPGADYSQPTVPVAP</sequence>
<gene>
    <name evidence="4" type="ORF">BWR60_02435</name>
</gene>
<dbReference type="Gene3D" id="1.20.1610.10">
    <property type="entry name" value="alpha-1,2-mannosidases domains"/>
    <property type="match status" value="1"/>
</dbReference>
<protein>
    <submittedName>
        <fullName evidence="4">Alpha-1,2-mannosidase</fullName>
    </submittedName>
</protein>
<dbReference type="OrthoDB" id="9804511at2"/>
<dbReference type="SUPFAM" id="SSF48208">
    <property type="entry name" value="Six-hairpin glycosidases"/>
    <property type="match status" value="1"/>
</dbReference>
<dbReference type="GO" id="GO:0030246">
    <property type="term" value="F:carbohydrate binding"/>
    <property type="evidence" value="ECO:0007669"/>
    <property type="project" value="InterPro"/>
</dbReference>
<dbReference type="PANTHER" id="PTHR12143">
    <property type="entry name" value="PEPTIDE N-GLYCANASE PNGASE -RELATED"/>
    <property type="match status" value="1"/>
</dbReference>
<dbReference type="Gene3D" id="2.70.98.10">
    <property type="match status" value="1"/>
</dbReference>
<dbReference type="InterPro" id="IPR008928">
    <property type="entry name" value="6-hairpin_glycosidase_sf"/>
</dbReference>